<proteinExistence type="inferred from homology"/>
<evidence type="ECO:0000256" key="2">
    <source>
        <dbReference type="ARBA" id="ARBA00008787"/>
    </source>
</evidence>
<dbReference type="HOGENOM" id="CLU_080373_4_3_10"/>
<keyword evidence="6" id="KW-0282">Flagellum</keyword>
<evidence type="ECO:0000256" key="1">
    <source>
        <dbReference type="ARBA" id="ARBA00004514"/>
    </source>
</evidence>
<dbReference type="Proteomes" id="UP000008674">
    <property type="component" value="Chromosome"/>
</dbReference>
<organism evidence="6 7">
    <name type="scientific">Salinibacter ruber (strain DSM 13855 / M31)</name>
    <dbReference type="NCBI Taxonomy" id="309807"/>
    <lineage>
        <taxon>Bacteria</taxon>
        <taxon>Pseudomonadati</taxon>
        <taxon>Rhodothermota</taxon>
        <taxon>Rhodothermia</taxon>
        <taxon>Rhodothermales</taxon>
        <taxon>Salinibacteraceae</taxon>
        <taxon>Salinibacter</taxon>
    </lineage>
</organism>
<dbReference type="EMBL" id="CP000159">
    <property type="protein sequence ID" value="ABC46283.1"/>
    <property type="molecule type" value="Genomic_DNA"/>
</dbReference>
<dbReference type="PANTHER" id="PTHR34773">
    <property type="entry name" value="FLAGELLAR SECRETION CHAPERONE FLIS"/>
    <property type="match status" value="1"/>
</dbReference>
<dbReference type="STRING" id="309807.SRU_2627"/>
<dbReference type="Gene3D" id="1.20.120.340">
    <property type="entry name" value="Flagellar protein FliS"/>
    <property type="match status" value="2"/>
</dbReference>
<dbReference type="SUPFAM" id="SSF101116">
    <property type="entry name" value="Flagellar export chaperone FliS"/>
    <property type="match status" value="1"/>
</dbReference>
<dbReference type="EnsemblBacteria" id="ABC46283">
    <property type="protein sequence ID" value="ABC46283"/>
    <property type="gene ID" value="SRU_2627"/>
</dbReference>
<accession>Q2RZA6</accession>
<keyword evidence="4" id="KW-1005">Bacterial flagellum biogenesis</keyword>
<comment type="subcellular location">
    <subcellularLocation>
        <location evidence="1">Cytoplasm</location>
        <location evidence="1">Cytosol</location>
    </subcellularLocation>
</comment>
<evidence type="ECO:0000313" key="6">
    <source>
        <dbReference type="EMBL" id="ABC46283.1"/>
    </source>
</evidence>
<keyword evidence="6" id="KW-0969">Cilium</keyword>
<dbReference type="InterPro" id="IPR036584">
    <property type="entry name" value="FliS_sf"/>
</dbReference>
<keyword evidence="7" id="KW-1185">Reference proteome</keyword>
<evidence type="ECO:0000256" key="5">
    <source>
        <dbReference type="ARBA" id="ARBA00023186"/>
    </source>
</evidence>
<dbReference type="GO" id="GO:0044780">
    <property type="term" value="P:bacterial-type flagellum assembly"/>
    <property type="evidence" value="ECO:0007669"/>
    <property type="project" value="InterPro"/>
</dbReference>
<dbReference type="GO" id="GO:0071973">
    <property type="term" value="P:bacterial-type flagellum-dependent cell motility"/>
    <property type="evidence" value="ECO:0007669"/>
    <property type="project" value="TreeGrafter"/>
</dbReference>
<dbReference type="KEGG" id="sru:SRU_2627"/>
<evidence type="ECO:0000256" key="4">
    <source>
        <dbReference type="ARBA" id="ARBA00022795"/>
    </source>
</evidence>
<dbReference type="PANTHER" id="PTHR34773:SF1">
    <property type="entry name" value="FLAGELLAR SECRETION CHAPERONE FLIS"/>
    <property type="match status" value="1"/>
</dbReference>
<evidence type="ECO:0000256" key="3">
    <source>
        <dbReference type="ARBA" id="ARBA00022490"/>
    </source>
</evidence>
<reference evidence="6 7" key="1">
    <citation type="journal article" date="2005" name="Proc. Natl. Acad. Sci. U.S.A.">
        <title>The genome of Salinibacter ruber: convergence and gene exchange among hyperhalophilic bacteria and archaea.</title>
        <authorList>
            <person name="Mongodin E.F."/>
            <person name="Nelson K.E."/>
            <person name="Daugherty S."/>
            <person name="Deboy R.T."/>
            <person name="Wister J."/>
            <person name="Khouri H."/>
            <person name="Weidman J."/>
            <person name="Walsh D.A."/>
            <person name="Papke R.T."/>
            <person name="Sanchez Perez G."/>
            <person name="Sharma A.K."/>
            <person name="Nesbo C.L."/>
            <person name="MacLeod D."/>
            <person name="Bapteste E."/>
            <person name="Doolittle W.F."/>
            <person name="Charlebois R.L."/>
            <person name="Legault B."/>
            <person name="Rodriguez-Valera F."/>
        </authorList>
    </citation>
    <scope>NUCLEOTIDE SEQUENCE [LARGE SCALE GENOMIC DNA]</scope>
    <source>
        <strain evidence="7">DSM 13855 / CECT 5946 / M31</strain>
    </source>
</reference>
<dbReference type="Pfam" id="PF02561">
    <property type="entry name" value="FliS"/>
    <property type="match status" value="1"/>
</dbReference>
<dbReference type="eggNOG" id="COG1516">
    <property type="taxonomic scope" value="Bacteria"/>
</dbReference>
<dbReference type="GO" id="GO:0005829">
    <property type="term" value="C:cytosol"/>
    <property type="evidence" value="ECO:0007669"/>
    <property type="project" value="UniProtKB-SubCell"/>
</dbReference>
<dbReference type="OrthoDB" id="1495388at2"/>
<gene>
    <name evidence="6" type="ordered locus">SRU_2627</name>
</gene>
<comment type="similarity">
    <text evidence="2">Belongs to the FliS family.</text>
</comment>
<dbReference type="InterPro" id="IPR003713">
    <property type="entry name" value="FliS"/>
</dbReference>
<keyword evidence="3" id="KW-0963">Cytoplasm</keyword>
<name>Q2RZA6_SALRD</name>
<keyword evidence="5" id="KW-0143">Chaperone</keyword>
<keyword evidence="6" id="KW-0966">Cell projection</keyword>
<protein>
    <submittedName>
        <fullName evidence="6">Flagellar protein FliS</fullName>
    </submittedName>
</protein>
<evidence type="ECO:0000313" key="7">
    <source>
        <dbReference type="Proteomes" id="UP000008674"/>
    </source>
</evidence>
<dbReference type="AlphaFoldDB" id="Q2RZA6"/>
<sequence>MNGGDAAVPEGLSGPEIVSREGTRRPVVPHFDRVGLKFASILMYSARQQYQQQSVQTASPEKLIEKLYEAGIQACHQEDRDTLRKVIVELIDALDVEQGGELADRLLGIYEYCLNECATGDLDVIRELLEELRDGWKQGVVEGQPA</sequence>